<dbReference type="GO" id="GO:0016226">
    <property type="term" value="P:iron-sulfur cluster assembly"/>
    <property type="evidence" value="ECO:0007669"/>
    <property type="project" value="InterPro"/>
</dbReference>
<dbReference type="GO" id="GO:0034986">
    <property type="term" value="F:iron chaperone activity"/>
    <property type="evidence" value="ECO:0007669"/>
    <property type="project" value="TreeGrafter"/>
</dbReference>
<dbReference type="PROSITE" id="PS50810">
    <property type="entry name" value="FRATAXIN_2"/>
    <property type="match status" value="1"/>
</dbReference>
<dbReference type="InterPro" id="IPR036524">
    <property type="entry name" value="Frataxin/CyaY_sf"/>
</dbReference>
<evidence type="ECO:0000256" key="2">
    <source>
        <dbReference type="ARBA" id="ARBA00022496"/>
    </source>
</evidence>
<keyword evidence="2" id="KW-0813">Transport</keyword>
<dbReference type="GO" id="GO:0008199">
    <property type="term" value="F:ferric iron binding"/>
    <property type="evidence" value="ECO:0007669"/>
    <property type="project" value="InterPro"/>
</dbReference>
<dbReference type="GO" id="GO:0008198">
    <property type="term" value="F:ferrous iron binding"/>
    <property type="evidence" value="ECO:0007669"/>
    <property type="project" value="TreeGrafter"/>
</dbReference>
<evidence type="ECO:0000256" key="1">
    <source>
        <dbReference type="ARBA" id="ARBA00008183"/>
    </source>
</evidence>
<dbReference type="VEuPathDB" id="FungiDB:PSTT_01820"/>
<dbReference type="Proteomes" id="UP000239156">
    <property type="component" value="Unassembled WGS sequence"/>
</dbReference>
<protein>
    <recommendedName>
        <fullName evidence="6">Ferroxidase</fullName>
    </recommendedName>
</protein>
<keyword evidence="3" id="KW-0408">Iron</keyword>
<accession>A0A2S4W293</accession>
<gene>
    <name evidence="4" type="ORF">PSTT_01820</name>
</gene>
<dbReference type="GO" id="GO:0005739">
    <property type="term" value="C:mitochondrion"/>
    <property type="evidence" value="ECO:0007669"/>
    <property type="project" value="TreeGrafter"/>
</dbReference>
<keyword evidence="2" id="KW-0410">Iron transport</keyword>
<dbReference type="PANTHER" id="PTHR16821">
    <property type="entry name" value="FRATAXIN"/>
    <property type="match status" value="1"/>
</dbReference>
<dbReference type="GO" id="GO:0006879">
    <property type="term" value="P:intracellular iron ion homeostasis"/>
    <property type="evidence" value="ECO:0007669"/>
    <property type="project" value="TreeGrafter"/>
</dbReference>
<evidence type="ECO:0000256" key="3">
    <source>
        <dbReference type="ARBA" id="ARBA00023004"/>
    </source>
</evidence>
<dbReference type="AlphaFoldDB" id="A0A2S4W293"/>
<comment type="caution">
    <text evidence="4">The sequence shown here is derived from an EMBL/GenBank/DDBJ whole genome shotgun (WGS) entry which is preliminary data.</text>
</comment>
<dbReference type="InterPro" id="IPR020895">
    <property type="entry name" value="Frataxin_CS"/>
</dbReference>
<evidence type="ECO:0008006" key="6">
    <source>
        <dbReference type="Google" id="ProtNLM"/>
    </source>
</evidence>
<dbReference type="PANTHER" id="PTHR16821:SF2">
    <property type="entry name" value="FRATAXIN, MITOCHONDRIAL"/>
    <property type="match status" value="1"/>
</dbReference>
<dbReference type="Pfam" id="PF01491">
    <property type="entry name" value="Frataxin_Cyay"/>
    <property type="match status" value="1"/>
</dbReference>
<sequence length="186" mass="21412">MAAWFVAERVGWAALVDHEPTRTETVGGGMEEAGIRLQENLLDIIITHSIGPDSSRVPSNRRSDLRPSHRITRDTRRIRPSSSHWLGCRLFRKLDIPSSVGVMNFSMGDHGTYVINKQPPNKQIWLSSPFSGPKRFDYDRIRKIWFYNRVGNLEFMHLMSSEIDSILADNSFSKLYLSSNHHDHHQ</sequence>
<evidence type="ECO:0000313" key="5">
    <source>
        <dbReference type="Proteomes" id="UP000239156"/>
    </source>
</evidence>
<dbReference type="InterPro" id="IPR002908">
    <property type="entry name" value="Frataxin/CyaY"/>
</dbReference>
<dbReference type="GO" id="GO:0006826">
    <property type="term" value="P:iron ion transport"/>
    <property type="evidence" value="ECO:0007669"/>
    <property type="project" value="UniProtKB-KW"/>
</dbReference>
<keyword evidence="5" id="KW-1185">Reference proteome</keyword>
<name>A0A2S4W293_9BASI</name>
<dbReference type="Gene3D" id="3.30.920.10">
    <property type="entry name" value="Frataxin/CyaY"/>
    <property type="match status" value="1"/>
</dbReference>
<dbReference type="PROSITE" id="PS01344">
    <property type="entry name" value="FRATAXIN_1"/>
    <property type="match status" value="1"/>
</dbReference>
<organism evidence="4 5">
    <name type="scientific">Puccinia striiformis</name>
    <dbReference type="NCBI Taxonomy" id="27350"/>
    <lineage>
        <taxon>Eukaryota</taxon>
        <taxon>Fungi</taxon>
        <taxon>Dikarya</taxon>
        <taxon>Basidiomycota</taxon>
        <taxon>Pucciniomycotina</taxon>
        <taxon>Pucciniomycetes</taxon>
        <taxon>Pucciniales</taxon>
        <taxon>Pucciniaceae</taxon>
        <taxon>Puccinia</taxon>
    </lineage>
</organism>
<comment type="similarity">
    <text evidence="1">Belongs to the frataxin family.</text>
</comment>
<reference evidence="4" key="1">
    <citation type="submission" date="2017-12" db="EMBL/GenBank/DDBJ databases">
        <title>Gene loss provides genomic basis for host adaptation in cereal stripe rust fungi.</title>
        <authorList>
            <person name="Xia C."/>
        </authorList>
    </citation>
    <scope>NUCLEOTIDE SEQUENCE [LARGE SCALE GENOMIC DNA]</scope>
    <source>
        <strain evidence="4">93-210</strain>
    </source>
</reference>
<keyword evidence="2" id="KW-0406">Ion transport</keyword>
<dbReference type="SMART" id="SM01219">
    <property type="entry name" value="Frataxin_Cyay"/>
    <property type="match status" value="1"/>
</dbReference>
<dbReference type="GO" id="GO:0051537">
    <property type="term" value="F:2 iron, 2 sulfur cluster binding"/>
    <property type="evidence" value="ECO:0007669"/>
    <property type="project" value="TreeGrafter"/>
</dbReference>
<proteinExistence type="inferred from homology"/>
<dbReference type="SUPFAM" id="SSF55387">
    <property type="entry name" value="Frataxin/Nqo15-like"/>
    <property type="match status" value="1"/>
</dbReference>
<dbReference type="GO" id="GO:0004322">
    <property type="term" value="F:ferroxidase activity"/>
    <property type="evidence" value="ECO:0007669"/>
    <property type="project" value="TreeGrafter"/>
</dbReference>
<evidence type="ECO:0000313" key="4">
    <source>
        <dbReference type="EMBL" id="POW15902.1"/>
    </source>
</evidence>
<dbReference type="EMBL" id="PKSL01000010">
    <property type="protein sequence ID" value="POW15902.1"/>
    <property type="molecule type" value="Genomic_DNA"/>
</dbReference>